<dbReference type="PROSITE" id="PS51910">
    <property type="entry name" value="GH18_2"/>
    <property type="match status" value="1"/>
</dbReference>
<dbReference type="PANTHER" id="PTHR46066">
    <property type="entry name" value="CHITINASE DOMAIN-CONTAINING PROTEIN 1 FAMILY MEMBER"/>
    <property type="match status" value="1"/>
</dbReference>
<name>A0A1F5YEV5_9BACT</name>
<keyword evidence="1" id="KW-0812">Transmembrane</keyword>
<accession>A0A1F5YEV5</accession>
<gene>
    <name evidence="3" type="ORF">A2153_00175</name>
</gene>
<evidence type="ECO:0000313" key="4">
    <source>
        <dbReference type="Proteomes" id="UP000177396"/>
    </source>
</evidence>
<dbReference type="InterPro" id="IPR017853">
    <property type="entry name" value="GH"/>
</dbReference>
<dbReference type="Pfam" id="PF00704">
    <property type="entry name" value="Glyco_hydro_18"/>
    <property type="match status" value="1"/>
</dbReference>
<keyword evidence="1" id="KW-1133">Transmembrane helix</keyword>
<evidence type="ECO:0000313" key="3">
    <source>
        <dbReference type="EMBL" id="OGF98717.1"/>
    </source>
</evidence>
<comment type="caution">
    <text evidence="3">The sequence shown here is derived from an EMBL/GenBank/DDBJ whole genome shotgun (WGS) entry which is preliminary data.</text>
</comment>
<evidence type="ECO:0000256" key="1">
    <source>
        <dbReference type="SAM" id="Phobius"/>
    </source>
</evidence>
<dbReference type="GO" id="GO:0005975">
    <property type="term" value="P:carbohydrate metabolic process"/>
    <property type="evidence" value="ECO:0007669"/>
    <property type="project" value="InterPro"/>
</dbReference>
<keyword evidence="1" id="KW-0472">Membrane</keyword>
<organism evidence="3 4">
    <name type="scientific">Candidatus Gottesmanbacteria bacterium RBG_16_38_7b</name>
    <dbReference type="NCBI Taxonomy" id="1798372"/>
    <lineage>
        <taxon>Bacteria</taxon>
        <taxon>Candidatus Gottesmaniibacteriota</taxon>
    </lineage>
</organism>
<sequence>MKRTLLPILVSIIIVLLFIFKFITVNNPSLPQSPFPTLTPTPRLEPLAVRTSIPYWDQRRAFSSFTQNVSVFKHLSLFWYFLDMEGTIQKYQYADEDKSIIDFARSNNVEVTAVITNLPETLRTSWDSSRVEDMLEVEEKRSAHIEDILNLLSNLDFDGVAIDYEEVNPDARNNFTFFISELASELHNQGKKLWIALHPKLGNSSDHRYAFQDWPALSKSADYLYIMAYGEHYDEGSPGPIASISWVKKIVEYTRKQNLPLNKFYLGIPLYGYDWQENEEKATGLTYEQIENLRQDYGAMRLWDEDSQSPHFSYEDDGHTHEVWYEDRASVAAKVALADRAGFAGVTFWRLGSEDPSVWQLFN</sequence>
<feature type="domain" description="GH18" evidence="2">
    <location>
        <begin position="50"/>
        <end position="363"/>
    </location>
</feature>
<dbReference type="Gene3D" id="3.10.50.10">
    <property type="match status" value="1"/>
</dbReference>
<dbReference type="GO" id="GO:0008061">
    <property type="term" value="F:chitin binding"/>
    <property type="evidence" value="ECO:0007669"/>
    <property type="project" value="InterPro"/>
</dbReference>
<dbReference type="Gene3D" id="3.20.20.80">
    <property type="entry name" value="Glycosidases"/>
    <property type="match status" value="1"/>
</dbReference>
<dbReference type="InterPro" id="IPR011583">
    <property type="entry name" value="Chitinase_II/V-like_cat"/>
</dbReference>
<feature type="transmembrane region" description="Helical" evidence="1">
    <location>
        <begin position="5"/>
        <end position="23"/>
    </location>
</feature>
<reference evidence="3 4" key="1">
    <citation type="journal article" date="2016" name="Nat. Commun.">
        <title>Thousands of microbial genomes shed light on interconnected biogeochemical processes in an aquifer system.</title>
        <authorList>
            <person name="Anantharaman K."/>
            <person name="Brown C.T."/>
            <person name="Hug L.A."/>
            <person name="Sharon I."/>
            <person name="Castelle C.J."/>
            <person name="Probst A.J."/>
            <person name="Thomas B.C."/>
            <person name="Singh A."/>
            <person name="Wilkins M.J."/>
            <person name="Karaoz U."/>
            <person name="Brodie E.L."/>
            <person name="Williams K.H."/>
            <person name="Hubbard S.S."/>
            <person name="Banfield J.F."/>
        </authorList>
    </citation>
    <scope>NUCLEOTIDE SEQUENCE [LARGE SCALE GENOMIC DNA]</scope>
</reference>
<dbReference type="SMART" id="SM00636">
    <property type="entry name" value="Glyco_18"/>
    <property type="match status" value="1"/>
</dbReference>
<dbReference type="PANTHER" id="PTHR46066:SF2">
    <property type="entry name" value="CHITINASE DOMAIN-CONTAINING PROTEIN 1"/>
    <property type="match status" value="1"/>
</dbReference>
<proteinExistence type="predicted"/>
<dbReference type="SUPFAM" id="SSF51445">
    <property type="entry name" value="(Trans)glycosidases"/>
    <property type="match status" value="1"/>
</dbReference>
<dbReference type="InterPro" id="IPR029070">
    <property type="entry name" value="Chitinase_insertion_sf"/>
</dbReference>
<evidence type="ECO:0000259" key="2">
    <source>
        <dbReference type="PROSITE" id="PS51910"/>
    </source>
</evidence>
<dbReference type="EMBL" id="MFJB01000089">
    <property type="protein sequence ID" value="OGF98717.1"/>
    <property type="molecule type" value="Genomic_DNA"/>
</dbReference>
<protein>
    <recommendedName>
        <fullName evidence="2">GH18 domain-containing protein</fullName>
    </recommendedName>
</protein>
<dbReference type="InterPro" id="IPR001223">
    <property type="entry name" value="Glyco_hydro18_cat"/>
</dbReference>
<dbReference type="Proteomes" id="UP000177396">
    <property type="component" value="Unassembled WGS sequence"/>
</dbReference>
<dbReference type="AlphaFoldDB" id="A0A1F5YEV5"/>